<dbReference type="STRING" id="34103.SAMN05421778_101175"/>
<organism evidence="2 3">
    <name type="scientific">Sphaerotilus natans subsp. natans DSM 6575</name>
    <dbReference type="NCBI Taxonomy" id="1286631"/>
    <lineage>
        <taxon>Bacteria</taxon>
        <taxon>Pseudomonadati</taxon>
        <taxon>Pseudomonadota</taxon>
        <taxon>Betaproteobacteria</taxon>
        <taxon>Burkholderiales</taxon>
        <taxon>Sphaerotilaceae</taxon>
        <taxon>Sphaerotilus</taxon>
    </lineage>
</organism>
<keyword evidence="1" id="KW-1133">Transmembrane helix</keyword>
<evidence type="ECO:0000313" key="3">
    <source>
        <dbReference type="Proteomes" id="UP000026714"/>
    </source>
</evidence>
<keyword evidence="1" id="KW-0472">Membrane</keyword>
<keyword evidence="1" id="KW-0812">Transmembrane</keyword>
<keyword evidence="3" id="KW-1185">Reference proteome</keyword>
<sequence length="128" mass="13822">MLWLKAWGAALLAVGVLDALWLGWLARGFYVRELGDLMTPQVRALPALLFYVGYPAGLVTLLLWPRPDAMGEAVLRAALIGLLVYGTYDLTNMATLRHWSLRLALVDIAWGTLVSAAAGAAAFAATRP</sequence>
<dbReference type="RefSeq" id="WP_037479230.1">
    <property type="nucleotide sequence ID" value="NZ_AZRA01000027.1"/>
</dbReference>
<dbReference type="eggNOG" id="COG4852">
    <property type="taxonomic scope" value="Bacteria"/>
</dbReference>
<proteinExistence type="predicted"/>
<gene>
    <name evidence="2" type="ORF">X805_11170</name>
</gene>
<dbReference type="InterPro" id="IPR018687">
    <property type="entry name" value="DUF2177_membr"/>
</dbReference>
<feature type="transmembrane region" description="Helical" evidence="1">
    <location>
        <begin position="73"/>
        <end position="91"/>
    </location>
</feature>
<reference evidence="2 3" key="1">
    <citation type="journal article" date="2014" name="FEMS Microbiol. Ecol.">
        <title>Sphaerotilus natans encrusted with nanoball-shaped Fe(III) oxide minerals formed by nitrate-reducing mixotrophic Fe(II) oxidation.</title>
        <authorList>
            <person name="Park S."/>
            <person name="Kim D.H."/>
            <person name="Lee J.H."/>
            <person name="Hur H.G."/>
        </authorList>
    </citation>
    <scope>NUCLEOTIDE SEQUENCE [LARGE SCALE GENOMIC DNA]</scope>
    <source>
        <strain evidence="2 3">DSM 6575</strain>
    </source>
</reference>
<feature type="transmembrane region" description="Helical" evidence="1">
    <location>
        <begin position="47"/>
        <end position="67"/>
    </location>
</feature>
<dbReference type="Pfam" id="PF09945">
    <property type="entry name" value="DUF2177"/>
    <property type="match status" value="1"/>
</dbReference>
<feature type="transmembrane region" description="Helical" evidence="1">
    <location>
        <begin position="6"/>
        <end position="26"/>
    </location>
</feature>
<dbReference type="AlphaFoldDB" id="A0A059KPB6"/>
<dbReference type="Proteomes" id="UP000026714">
    <property type="component" value="Unassembled WGS sequence"/>
</dbReference>
<protein>
    <recommendedName>
        <fullName evidence="4">DUF2177 family protein</fullName>
    </recommendedName>
</protein>
<dbReference type="EMBL" id="AZRA01000027">
    <property type="protein sequence ID" value="KDB53281.1"/>
    <property type="molecule type" value="Genomic_DNA"/>
</dbReference>
<evidence type="ECO:0008006" key="4">
    <source>
        <dbReference type="Google" id="ProtNLM"/>
    </source>
</evidence>
<comment type="caution">
    <text evidence="2">The sequence shown here is derived from an EMBL/GenBank/DDBJ whole genome shotgun (WGS) entry which is preliminary data.</text>
</comment>
<feature type="transmembrane region" description="Helical" evidence="1">
    <location>
        <begin position="103"/>
        <end position="125"/>
    </location>
</feature>
<evidence type="ECO:0000313" key="2">
    <source>
        <dbReference type="EMBL" id="KDB53281.1"/>
    </source>
</evidence>
<accession>A0A059KPB6</accession>
<name>A0A059KPB6_9BURK</name>
<evidence type="ECO:0000256" key="1">
    <source>
        <dbReference type="SAM" id="Phobius"/>
    </source>
</evidence>